<comment type="subcellular location">
    <subcellularLocation>
        <location evidence="1">Endomembrane system</location>
        <topology evidence="1">Multi-pass membrane protein</topology>
    </subcellularLocation>
</comment>
<dbReference type="PANTHER" id="PTHR34187">
    <property type="entry name" value="FGR18P"/>
    <property type="match status" value="1"/>
</dbReference>
<feature type="transmembrane region" description="Helical" evidence="5">
    <location>
        <begin position="89"/>
        <end position="108"/>
    </location>
</feature>
<dbReference type="Proteomes" id="UP001309876">
    <property type="component" value="Unassembled WGS sequence"/>
</dbReference>
<accession>A0AAN7T1N5</accession>
<keyword evidence="4 5" id="KW-0472">Membrane</keyword>
<dbReference type="PANTHER" id="PTHR34187:SF1">
    <property type="entry name" value="DUF202 DOMAIN-CONTAINING PROTEIN"/>
    <property type="match status" value="1"/>
</dbReference>
<dbReference type="Pfam" id="PF02656">
    <property type="entry name" value="DUF202"/>
    <property type="match status" value="1"/>
</dbReference>
<protein>
    <recommendedName>
        <fullName evidence="6">DUF202 domain-containing protein</fullName>
    </recommendedName>
</protein>
<keyword evidence="3 5" id="KW-1133">Transmembrane helix</keyword>
<feature type="domain" description="DUF202" evidence="6">
    <location>
        <begin position="42"/>
        <end position="112"/>
    </location>
</feature>
<dbReference type="InterPro" id="IPR052053">
    <property type="entry name" value="IM_YidH-like"/>
</dbReference>
<keyword evidence="2 5" id="KW-0812">Transmembrane</keyword>
<sequence>MADKDRRELSEKSSLFSFEGIKSFWSKRVAFEFFSKDSALADHYANERTWHNWLAVSNAVSWMGIVVAQMSKIARVVRPEHYHMLRYKACICQVVAIIVLLIGSYRFFCEQNAISEVGKRASPWSLLATGVLILLFLHYASYSQY</sequence>
<dbReference type="EMBL" id="JAVRRJ010000002">
    <property type="protein sequence ID" value="KAK5087877.1"/>
    <property type="molecule type" value="Genomic_DNA"/>
</dbReference>
<feature type="transmembrane region" description="Helical" evidence="5">
    <location>
        <begin position="123"/>
        <end position="142"/>
    </location>
</feature>
<dbReference type="AlphaFoldDB" id="A0AAN7T1N5"/>
<name>A0AAN7T1N5_9EURO</name>
<dbReference type="GO" id="GO:0012505">
    <property type="term" value="C:endomembrane system"/>
    <property type="evidence" value="ECO:0007669"/>
    <property type="project" value="UniProtKB-SubCell"/>
</dbReference>
<gene>
    <name evidence="7" type="ORF">LTR05_002092</name>
</gene>
<evidence type="ECO:0000256" key="4">
    <source>
        <dbReference type="ARBA" id="ARBA00023136"/>
    </source>
</evidence>
<reference evidence="7 8" key="1">
    <citation type="submission" date="2023-08" db="EMBL/GenBank/DDBJ databases">
        <title>Black Yeasts Isolated from many extreme environments.</title>
        <authorList>
            <person name="Coleine C."/>
            <person name="Stajich J.E."/>
            <person name="Selbmann L."/>
        </authorList>
    </citation>
    <scope>NUCLEOTIDE SEQUENCE [LARGE SCALE GENOMIC DNA]</scope>
    <source>
        <strain evidence="7 8">CCFEE 5910</strain>
    </source>
</reference>
<evidence type="ECO:0000259" key="6">
    <source>
        <dbReference type="Pfam" id="PF02656"/>
    </source>
</evidence>
<dbReference type="InterPro" id="IPR003807">
    <property type="entry name" value="DUF202"/>
</dbReference>
<feature type="transmembrane region" description="Helical" evidence="5">
    <location>
        <begin position="50"/>
        <end position="68"/>
    </location>
</feature>
<evidence type="ECO:0000256" key="5">
    <source>
        <dbReference type="SAM" id="Phobius"/>
    </source>
</evidence>
<proteinExistence type="predicted"/>
<evidence type="ECO:0000256" key="3">
    <source>
        <dbReference type="ARBA" id="ARBA00022989"/>
    </source>
</evidence>
<comment type="caution">
    <text evidence="7">The sequence shown here is derived from an EMBL/GenBank/DDBJ whole genome shotgun (WGS) entry which is preliminary data.</text>
</comment>
<evidence type="ECO:0000256" key="2">
    <source>
        <dbReference type="ARBA" id="ARBA00022692"/>
    </source>
</evidence>
<evidence type="ECO:0000313" key="8">
    <source>
        <dbReference type="Proteomes" id="UP001309876"/>
    </source>
</evidence>
<evidence type="ECO:0000256" key="1">
    <source>
        <dbReference type="ARBA" id="ARBA00004127"/>
    </source>
</evidence>
<evidence type="ECO:0000313" key="7">
    <source>
        <dbReference type="EMBL" id="KAK5087877.1"/>
    </source>
</evidence>
<organism evidence="7 8">
    <name type="scientific">Lithohypha guttulata</name>
    <dbReference type="NCBI Taxonomy" id="1690604"/>
    <lineage>
        <taxon>Eukaryota</taxon>
        <taxon>Fungi</taxon>
        <taxon>Dikarya</taxon>
        <taxon>Ascomycota</taxon>
        <taxon>Pezizomycotina</taxon>
        <taxon>Eurotiomycetes</taxon>
        <taxon>Chaetothyriomycetidae</taxon>
        <taxon>Chaetothyriales</taxon>
        <taxon>Trichomeriaceae</taxon>
        <taxon>Lithohypha</taxon>
    </lineage>
</organism>
<keyword evidence="8" id="KW-1185">Reference proteome</keyword>